<feature type="compositionally biased region" description="Basic and acidic residues" evidence="1">
    <location>
        <begin position="315"/>
        <end position="327"/>
    </location>
</feature>
<dbReference type="PANTHER" id="PTHR14726">
    <property type="entry name" value="JHY PROTEIN HOMOLOG"/>
    <property type="match status" value="1"/>
</dbReference>
<evidence type="ECO:0000313" key="2">
    <source>
        <dbReference type="EMBL" id="KAJ8275951.1"/>
    </source>
</evidence>
<dbReference type="EMBL" id="JAFJMO010000005">
    <property type="protein sequence ID" value="KAJ8275951.1"/>
    <property type="molecule type" value="Genomic_DNA"/>
</dbReference>
<accession>A0A9Q1DP18</accession>
<feature type="region of interest" description="Disordered" evidence="1">
    <location>
        <begin position="790"/>
        <end position="811"/>
    </location>
</feature>
<proteinExistence type="predicted"/>
<feature type="compositionally biased region" description="Basic and acidic residues" evidence="1">
    <location>
        <begin position="438"/>
        <end position="453"/>
    </location>
</feature>
<dbReference type="PANTHER" id="PTHR14726:SF1">
    <property type="entry name" value="JHY PROTEIN HOMOLOG"/>
    <property type="match status" value="1"/>
</dbReference>
<name>A0A9Q1DP18_CONCO</name>
<dbReference type="Proteomes" id="UP001152803">
    <property type="component" value="Unassembled WGS sequence"/>
</dbReference>
<keyword evidence="3" id="KW-1185">Reference proteome</keyword>
<comment type="caution">
    <text evidence="2">The sequence shown here is derived from an EMBL/GenBank/DDBJ whole genome shotgun (WGS) entry which is preliminary data.</text>
</comment>
<evidence type="ECO:0000313" key="3">
    <source>
        <dbReference type="Proteomes" id="UP001152803"/>
    </source>
</evidence>
<feature type="compositionally biased region" description="Basic and acidic residues" evidence="1">
    <location>
        <begin position="18"/>
        <end position="31"/>
    </location>
</feature>
<evidence type="ECO:0000256" key="1">
    <source>
        <dbReference type="SAM" id="MobiDB-lite"/>
    </source>
</evidence>
<feature type="region of interest" description="Disordered" evidence="1">
    <location>
        <begin position="165"/>
        <end position="459"/>
    </location>
</feature>
<feature type="compositionally biased region" description="Basic and acidic residues" evidence="1">
    <location>
        <begin position="799"/>
        <end position="811"/>
    </location>
</feature>
<dbReference type="AlphaFoldDB" id="A0A9Q1DP18"/>
<dbReference type="GO" id="GO:0035082">
    <property type="term" value="P:axoneme assembly"/>
    <property type="evidence" value="ECO:0007669"/>
    <property type="project" value="TreeGrafter"/>
</dbReference>
<dbReference type="OrthoDB" id="10057281at2759"/>
<dbReference type="Pfam" id="PF15261">
    <property type="entry name" value="JHY"/>
    <property type="match status" value="1"/>
</dbReference>
<feature type="region of interest" description="Disordered" evidence="1">
    <location>
        <begin position="839"/>
        <end position="874"/>
    </location>
</feature>
<feature type="compositionally biased region" description="Basic residues" evidence="1">
    <location>
        <begin position="412"/>
        <end position="424"/>
    </location>
</feature>
<feature type="compositionally biased region" description="Basic and acidic residues" evidence="1">
    <location>
        <begin position="348"/>
        <end position="357"/>
    </location>
</feature>
<feature type="compositionally biased region" description="Basic and acidic residues" evidence="1">
    <location>
        <begin position="186"/>
        <end position="207"/>
    </location>
</feature>
<reference evidence="2" key="1">
    <citation type="journal article" date="2023" name="Science">
        <title>Genome structures resolve the early diversification of teleost fishes.</title>
        <authorList>
            <person name="Parey E."/>
            <person name="Louis A."/>
            <person name="Montfort J."/>
            <person name="Bouchez O."/>
            <person name="Roques C."/>
            <person name="Iampietro C."/>
            <person name="Lluch J."/>
            <person name="Castinel A."/>
            <person name="Donnadieu C."/>
            <person name="Desvignes T."/>
            <person name="Floi Bucao C."/>
            <person name="Jouanno E."/>
            <person name="Wen M."/>
            <person name="Mejri S."/>
            <person name="Dirks R."/>
            <person name="Jansen H."/>
            <person name="Henkel C."/>
            <person name="Chen W.J."/>
            <person name="Zahm M."/>
            <person name="Cabau C."/>
            <person name="Klopp C."/>
            <person name="Thompson A.W."/>
            <person name="Robinson-Rechavi M."/>
            <person name="Braasch I."/>
            <person name="Lecointre G."/>
            <person name="Bobe J."/>
            <person name="Postlethwait J.H."/>
            <person name="Berthelot C."/>
            <person name="Roest Crollius H."/>
            <person name="Guiguen Y."/>
        </authorList>
    </citation>
    <scope>NUCLEOTIDE SEQUENCE</scope>
    <source>
        <strain evidence="2">Concon-B</strain>
    </source>
</reference>
<dbReference type="InterPro" id="IPR027968">
    <property type="entry name" value="JHY"/>
</dbReference>
<protein>
    <submittedName>
        <fullName evidence="2">Uncharacterized protein</fullName>
    </submittedName>
</protein>
<organism evidence="2 3">
    <name type="scientific">Conger conger</name>
    <name type="common">Conger eel</name>
    <name type="synonym">Muraena conger</name>
    <dbReference type="NCBI Taxonomy" id="82655"/>
    <lineage>
        <taxon>Eukaryota</taxon>
        <taxon>Metazoa</taxon>
        <taxon>Chordata</taxon>
        <taxon>Craniata</taxon>
        <taxon>Vertebrata</taxon>
        <taxon>Euteleostomi</taxon>
        <taxon>Actinopterygii</taxon>
        <taxon>Neopterygii</taxon>
        <taxon>Teleostei</taxon>
        <taxon>Anguilliformes</taxon>
        <taxon>Congridae</taxon>
        <taxon>Conger</taxon>
    </lineage>
</organism>
<sequence>MDNIRQPNCQDVIPSRASEARPKEEPEKSSLMEDAQISLWNSLESDTESLVQERRYQMELKSRIQQANEIVNANSEGYVDESSGEEEDDLEELVGEDNYIYDSLDVAESQQGQIKTVPHDTKVGEILQEKRQDKFGYRPAEDEYAGLRYDPNWRTNLKEDKLFEEGNQLLLEEEGPNVYADPSDESPWKSRDHSGNGEQKNLSDHRQARSMGLAVYMAPDRLSEYKSKRLPAPHYTPPQRNMAVGAETTLSEQQRPQKGLHRTEDASSRRPNGVPAAGNRMHSGETQVVSQEQEESYEEMNQRYAKEYQVFYEQESDRTENSTDNSHDSAYSNPNQSRRLPNIRQTKPRKDIVERNKMTLGVRRKQASYLSAHGQKGLKEEQKSQQQGSDAVEETTEHQYLNPELRWQQKTQRLKVHREKKKGKREGDHPCPGPPGGDLRERGNPSVPRDGHGPRQRRGQAEVLVIDEADHGDSPLSPTPPTSLWPQGLSPHTMNPPTFNLNINLSASGDGVPGFLGQEHQHASLNLSPPRGPSLRSRPAVSYHNPMSGHYDPAQVAYYGPRYPHSAPQAVLPTSWFPAQKIQGTLPQGSKRGPRDVPPLWDHDSHSLQGMDSDRSWLGPATWQPAGDWSLYLSPGEQRIELRPPHRLPAQSTGSYPLLPPIGEAVASDSELSGQNARHNINGMQRSISEGYLAQLEKQRQLKEKTAYKAYTLKDYKALKKDVKLGGLGPDYKVTPITAEKIRRRQQYSDKVRENNKNISRIPFLPTRNPCPAGGDTTENMVPRMKALEYARSIPKPKPPAEPKSSERDGPRDFLQERAQYLEHLDLTQLARLEMLQKRHEEEKQRRRCGIEQQAKGVPSSVSARPGRGLNGQAALASSQDGTLLLFWGPATASSIHTACTWRC</sequence>
<feature type="compositionally biased region" description="Polar residues" evidence="1">
    <location>
        <begin position="328"/>
        <end position="345"/>
    </location>
</feature>
<gene>
    <name evidence="2" type="ORF">COCON_G00077030</name>
</gene>
<feature type="region of interest" description="Disordered" evidence="1">
    <location>
        <begin position="1"/>
        <end position="33"/>
    </location>
</feature>